<feature type="compositionally biased region" description="Basic and acidic residues" evidence="8">
    <location>
        <begin position="321"/>
        <end position="334"/>
    </location>
</feature>
<dbReference type="GO" id="GO:0004888">
    <property type="term" value="F:transmembrane signaling receptor activity"/>
    <property type="evidence" value="ECO:0007669"/>
    <property type="project" value="InterPro"/>
</dbReference>
<dbReference type="GO" id="GO:0006935">
    <property type="term" value="P:chemotaxis"/>
    <property type="evidence" value="ECO:0007669"/>
    <property type="project" value="InterPro"/>
</dbReference>
<organism evidence="12 13">
    <name type="scientific">Alkalispirillum mobile</name>
    <dbReference type="NCBI Taxonomy" id="85925"/>
    <lineage>
        <taxon>Bacteria</taxon>
        <taxon>Pseudomonadati</taxon>
        <taxon>Pseudomonadota</taxon>
        <taxon>Gammaproteobacteria</taxon>
        <taxon>Chromatiales</taxon>
        <taxon>Ectothiorhodospiraceae</taxon>
        <taxon>Alkalispirillum</taxon>
    </lineage>
</organism>
<dbReference type="SUPFAM" id="SSF58104">
    <property type="entry name" value="Methyl-accepting chemotaxis protein (MCP) signaling domain"/>
    <property type="match status" value="1"/>
</dbReference>
<feature type="domain" description="Methyl-accepting transducer" evidence="10">
    <location>
        <begin position="263"/>
        <end position="499"/>
    </location>
</feature>
<evidence type="ECO:0000256" key="3">
    <source>
        <dbReference type="ARBA" id="ARBA00022989"/>
    </source>
</evidence>
<gene>
    <name evidence="12" type="ORF">DFR31_0823</name>
</gene>
<dbReference type="Proteomes" id="UP000275461">
    <property type="component" value="Unassembled WGS sequence"/>
</dbReference>
<evidence type="ECO:0000313" key="13">
    <source>
        <dbReference type="Proteomes" id="UP000275461"/>
    </source>
</evidence>
<dbReference type="Gene3D" id="1.10.287.950">
    <property type="entry name" value="Methyl-accepting chemotaxis protein"/>
    <property type="match status" value="1"/>
</dbReference>
<dbReference type="SMART" id="SM00304">
    <property type="entry name" value="HAMP"/>
    <property type="match status" value="2"/>
</dbReference>
<comment type="similarity">
    <text evidence="6">Belongs to the methyl-accepting chemotaxis (MCP) protein family.</text>
</comment>
<keyword evidence="2 9" id="KW-0812">Transmembrane</keyword>
<proteinExistence type="inferred from homology"/>
<dbReference type="Pfam" id="PF00672">
    <property type="entry name" value="HAMP"/>
    <property type="match status" value="1"/>
</dbReference>
<dbReference type="PANTHER" id="PTHR32089">
    <property type="entry name" value="METHYL-ACCEPTING CHEMOTAXIS PROTEIN MCPB"/>
    <property type="match status" value="1"/>
</dbReference>
<dbReference type="CDD" id="cd11386">
    <property type="entry name" value="MCP_signal"/>
    <property type="match status" value="1"/>
</dbReference>
<name>A0A498C422_9GAMM</name>
<comment type="subcellular location">
    <subcellularLocation>
        <location evidence="1">Membrane</location>
        <topology evidence="1">Multi-pass membrane protein</topology>
    </subcellularLocation>
</comment>
<evidence type="ECO:0000256" key="8">
    <source>
        <dbReference type="SAM" id="MobiDB-lite"/>
    </source>
</evidence>
<evidence type="ECO:0000256" key="4">
    <source>
        <dbReference type="ARBA" id="ARBA00023136"/>
    </source>
</evidence>
<dbReference type="InterPro" id="IPR004089">
    <property type="entry name" value="MCPsignal_dom"/>
</dbReference>
<evidence type="ECO:0000256" key="6">
    <source>
        <dbReference type="ARBA" id="ARBA00029447"/>
    </source>
</evidence>
<dbReference type="FunFam" id="1.10.287.950:FF:000001">
    <property type="entry name" value="Methyl-accepting chemotaxis sensory transducer"/>
    <property type="match status" value="1"/>
</dbReference>
<evidence type="ECO:0000259" key="10">
    <source>
        <dbReference type="PROSITE" id="PS50111"/>
    </source>
</evidence>
<keyword evidence="5 7" id="KW-0807">Transducer</keyword>
<dbReference type="PANTHER" id="PTHR32089:SF119">
    <property type="entry name" value="METHYL-ACCEPTING CHEMOTAXIS PROTEIN CTPL"/>
    <property type="match status" value="1"/>
</dbReference>
<keyword evidence="4 9" id="KW-0472">Membrane</keyword>
<dbReference type="SMART" id="SM00283">
    <property type="entry name" value="MA"/>
    <property type="match status" value="1"/>
</dbReference>
<keyword evidence="3 9" id="KW-1133">Transmembrane helix</keyword>
<evidence type="ECO:0000313" key="12">
    <source>
        <dbReference type="EMBL" id="RLK50914.1"/>
    </source>
</evidence>
<comment type="caution">
    <text evidence="12">The sequence shown here is derived from an EMBL/GenBank/DDBJ whole genome shotgun (WGS) entry which is preliminary data.</text>
</comment>
<evidence type="ECO:0000256" key="9">
    <source>
        <dbReference type="SAM" id="Phobius"/>
    </source>
</evidence>
<dbReference type="PROSITE" id="PS50885">
    <property type="entry name" value="HAMP"/>
    <property type="match status" value="1"/>
</dbReference>
<evidence type="ECO:0000256" key="1">
    <source>
        <dbReference type="ARBA" id="ARBA00004141"/>
    </source>
</evidence>
<dbReference type="CDD" id="cd06225">
    <property type="entry name" value="HAMP"/>
    <property type="match status" value="1"/>
</dbReference>
<dbReference type="PROSITE" id="PS50111">
    <property type="entry name" value="CHEMOTAXIS_TRANSDUC_2"/>
    <property type="match status" value="1"/>
</dbReference>
<dbReference type="Pfam" id="PF00015">
    <property type="entry name" value="MCPsignal"/>
    <property type="match status" value="1"/>
</dbReference>
<evidence type="ECO:0000256" key="7">
    <source>
        <dbReference type="PROSITE-ProRule" id="PRU00284"/>
    </source>
</evidence>
<sequence length="535" mass="57846">MAIRDEIAQLLHGALRGIGLRRLDHQFLFSYALIFLLALGSAGFLYMSVDAASGRAIDVAGAQRMLSQRVAKEAMMAAEGVESRATVEATARTWEQAHAGLLEGSEELGIRSVDDAETRAQLEHVLELWEAYRAALFRYMDDPAEQGALERVHELSPEVLQEMNRAVGMMSDDFQRSITINQSISGAMALAILVLVVLGRMFGLSWLMDQIDAVRQRMGAVAGGDFTQRLSTPYKDNEVGEMVTAYNDMLDQIGQVVHGVHQTADQVGTGTQQVTAAMGETTAGVKEQAGDIDQVATAMNEMVATVQEVARNTSDAANSARDADERANEGQREVTRAAETVQELAEQMEALAERMEALQVESDEITKVVDVINGIAEQTNLLALNAAIEAARAGDQGRGFAVVADEVRSLAQNTQQSTGEIRKIVDRLQENTGASVNATRASQERSRAGVEQTRAAGEALTGIVGSVAHINEMTQQIATAAEQQSHVAQEMDQRITSIAGVAQRTERSAAETQQATESIGGQMEQLQQLVRHLRV</sequence>
<protein>
    <submittedName>
        <fullName evidence="12">Methyl-accepting chemotaxis protein</fullName>
    </submittedName>
</protein>
<dbReference type="Pfam" id="PF13675">
    <property type="entry name" value="PilJ"/>
    <property type="match status" value="1"/>
</dbReference>
<dbReference type="InterPro" id="IPR003660">
    <property type="entry name" value="HAMP_dom"/>
</dbReference>
<keyword evidence="13" id="KW-1185">Reference proteome</keyword>
<feature type="domain" description="HAMP" evidence="11">
    <location>
        <begin position="205"/>
        <end position="258"/>
    </location>
</feature>
<dbReference type="GO" id="GO:0016020">
    <property type="term" value="C:membrane"/>
    <property type="evidence" value="ECO:0007669"/>
    <property type="project" value="UniProtKB-SubCell"/>
</dbReference>
<dbReference type="AlphaFoldDB" id="A0A498C422"/>
<dbReference type="InterPro" id="IPR029095">
    <property type="entry name" value="NarX-like_N"/>
</dbReference>
<dbReference type="OrthoDB" id="49457at2"/>
<feature type="region of interest" description="Disordered" evidence="8">
    <location>
        <begin position="312"/>
        <end position="334"/>
    </location>
</feature>
<dbReference type="EMBL" id="RCDA01000001">
    <property type="protein sequence ID" value="RLK50914.1"/>
    <property type="molecule type" value="Genomic_DNA"/>
</dbReference>
<reference evidence="12 13" key="1">
    <citation type="submission" date="2018-10" db="EMBL/GenBank/DDBJ databases">
        <title>Genomic Encyclopedia of Type Strains, Phase IV (KMG-IV): sequencing the most valuable type-strain genomes for metagenomic binning, comparative biology and taxonomic classification.</title>
        <authorList>
            <person name="Goeker M."/>
        </authorList>
    </citation>
    <scope>NUCLEOTIDE SEQUENCE [LARGE SCALE GENOMIC DNA]</scope>
    <source>
        <strain evidence="12 13">DSM 12769</strain>
    </source>
</reference>
<dbReference type="PRINTS" id="PR00260">
    <property type="entry name" value="CHEMTRNSDUCR"/>
</dbReference>
<feature type="transmembrane region" description="Helical" evidence="9">
    <location>
        <begin position="184"/>
        <end position="208"/>
    </location>
</feature>
<dbReference type="InterPro" id="IPR004090">
    <property type="entry name" value="Chemotax_Me-accpt_rcpt"/>
</dbReference>
<evidence type="ECO:0000256" key="2">
    <source>
        <dbReference type="ARBA" id="ARBA00022692"/>
    </source>
</evidence>
<evidence type="ECO:0000256" key="5">
    <source>
        <dbReference type="ARBA" id="ARBA00023224"/>
    </source>
</evidence>
<accession>A0A498C422</accession>
<dbReference type="RefSeq" id="WP_121441362.1">
    <property type="nucleotide sequence ID" value="NZ_RCDA01000001.1"/>
</dbReference>
<evidence type="ECO:0000259" key="11">
    <source>
        <dbReference type="PROSITE" id="PS50885"/>
    </source>
</evidence>
<dbReference type="GO" id="GO:0007165">
    <property type="term" value="P:signal transduction"/>
    <property type="evidence" value="ECO:0007669"/>
    <property type="project" value="UniProtKB-KW"/>
</dbReference>
<feature type="transmembrane region" description="Helical" evidence="9">
    <location>
        <begin position="28"/>
        <end position="47"/>
    </location>
</feature>